<comment type="similarity">
    <text evidence="3 14">Belongs to the TPP enzyme family.</text>
</comment>
<dbReference type="FunFam" id="3.40.50.970:FF:000007">
    <property type="entry name" value="Acetolactate synthase"/>
    <property type="match status" value="1"/>
</dbReference>
<dbReference type="InterPro" id="IPR012000">
    <property type="entry name" value="Thiamin_PyroP_enz_cen_dom"/>
</dbReference>
<evidence type="ECO:0000313" key="19">
    <source>
        <dbReference type="EMBL" id="AKE51223.1"/>
    </source>
</evidence>
<evidence type="ECO:0000256" key="5">
    <source>
        <dbReference type="ARBA" id="ARBA00022605"/>
    </source>
</evidence>
<dbReference type="GO" id="GO:0009099">
    <property type="term" value="P:L-valine biosynthetic process"/>
    <property type="evidence" value="ECO:0007669"/>
    <property type="project" value="UniProtKB-UniPathway"/>
</dbReference>
<dbReference type="PROSITE" id="PS00187">
    <property type="entry name" value="TPP_ENZYMES"/>
    <property type="match status" value="1"/>
</dbReference>
<comment type="cofactor">
    <cofactor evidence="14">
        <name>Mg(2+)</name>
        <dbReference type="ChEBI" id="CHEBI:18420"/>
    </cofactor>
    <text evidence="14">Binds 1 Mg(2+) ion per subunit.</text>
</comment>
<comment type="cofactor">
    <cofactor evidence="14">
        <name>thiamine diphosphate</name>
        <dbReference type="ChEBI" id="CHEBI:58937"/>
    </cofactor>
    <text evidence="14">Binds 1 thiamine pyrophosphate per subunit.</text>
</comment>
<proteinExistence type="inferred from homology"/>
<comment type="pathway">
    <text evidence="1 14">Amino-acid biosynthesis; L-isoleucine biosynthesis; L-isoleucine from 2-oxobutanoate: step 1/4.</text>
</comment>
<name>A0A0F6RB37_9GAMM</name>
<keyword evidence="9" id="KW-0274">FAD</keyword>
<dbReference type="PANTHER" id="PTHR18968:SF142">
    <property type="entry name" value="ACETOLACTATE SYNTHASE"/>
    <property type="match status" value="1"/>
</dbReference>
<dbReference type="GO" id="GO:0030976">
    <property type="term" value="F:thiamine pyrophosphate binding"/>
    <property type="evidence" value="ECO:0007669"/>
    <property type="project" value="UniProtKB-UniRule"/>
</dbReference>
<evidence type="ECO:0000256" key="12">
    <source>
        <dbReference type="ARBA" id="ARBA00023304"/>
    </source>
</evidence>
<dbReference type="InterPro" id="IPR029061">
    <property type="entry name" value="THDP-binding"/>
</dbReference>
<dbReference type="UniPathway" id="UPA00049">
    <property type="reaction ID" value="UER00059"/>
</dbReference>
<evidence type="ECO:0000259" key="18">
    <source>
        <dbReference type="Pfam" id="PF02776"/>
    </source>
</evidence>
<feature type="region of interest" description="Disordered" evidence="15">
    <location>
        <begin position="549"/>
        <end position="584"/>
    </location>
</feature>
<evidence type="ECO:0000259" key="16">
    <source>
        <dbReference type="Pfam" id="PF00205"/>
    </source>
</evidence>
<dbReference type="PATRIC" id="fig|914150.5.peg.240"/>
<evidence type="ECO:0000256" key="4">
    <source>
        <dbReference type="ARBA" id="ARBA00013145"/>
    </source>
</evidence>
<dbReference type="AlphaFoldDB" id="A0A0F6RB37"/>
<dbReference type="NCBIfam" id="TIGR00118">
    <property type="entry name" value="acolac_lg"/>
    <property type="match status" value="1"/>
</dbReference>
<keyword evidence="7 14" id="KW-0808">Transferase</keyword>
<dbReference type="EMBL" id="CP010975">
    <property type="protein sequence ID" value="AKE51223.1"/>
    <property type="molecule type" value="Genomic_DNA"/>
</dbReference>
<evidence type="ECO:0000259" key="17">
    <source>
        <dbReference type="Pfam" id="PF02775"/>
    </source>
</evidence>
<feature type="domain" description="Thiamine pyrophosphate enzyme central" evidence="16">
    <location>
        <begin position="195"/>
        <end position="329"/>
    </location>
</feature>
<dbReference type="InterPro" id="IPR012001">
    <property type="entry name" value="Thiamin_PyroP_enz_TPP-bd_dom"/>
</dbReference>
<keyword evidence="12 14" id="KW-0100">Branched-chain amino acid biosynthesis</keyword>
<evidence type="ECO:0000313" key="20">
    <source>
        <dbReference type="Proteomes" id="UP000034071"/>
    </source>
</evidence>
<protein>
    <recommendedName>
        <fullName evidence="4 14">Acetolactate synthase</fullName>
        <ecNumber evidence="4 14">2.2.1.6</ecNumber>
    </recommendedName>
</protein>
<dbReference type="InterPro" id="IPR012846">
    <property type="entry name" value="Acetolactate_synth_lsu"/>
</dbReference>
<dbReference type="GO" id="GO:0000287">
    <property type="term" value="F:magnesium ion binding"/>
    <property type="evidence" value="ECO:0007669"/>
    <property type="project" value="UniProtKB-UniRule"/>
</dbReference>
<sequence>MRGADYLIKTLKDHQVDTVFGYPGGAIMPVYDALLGSGVKHVLCRHEQGAVFAADGYARSSGRLGVCIATSGPGATNLITGIANAHMDSVPLLAITGQVASNLIGTDAFQEIDTYGMSLSVVKHSYLVTHIEELPRMLNEAIQLAQSGRPGPVLIDIAKDVQMAPMPATTLAFCDDLRPNALSATSQQSGGESLQLATELLSTSRKPLVYAGGGVGLAKASELLTSFVDQFKVPTVTTLKGIGALPSTHVYNLGMLGMHGTKAANIAVQECDLLLVAGARLDDRATGDLKQFAPHAKVIHIDCDRAEISKLRLADLSLIGDMNSILTELMTSLSNRFKHQMAHEWRYRCLHNKKELGFRYDAPFSGIYAPALLKKLSDRCLQQQAIVTCDVGQHQMWVAQHMQFNASSQHLSSGGLGAMGYGLPAALGAKFAHPDHTVITVSGDGSIMMNIQELATLKRYGIAVKILLLDNQRLGMVRQWQNLFFEQRFSEVDLSDNPDFVEIAHAFGVRSHSINQSSQVDSALDEFLASDESYLLHVSIDPDDNVWPLVPPGKSNSDYIENNPNKTKAAPDSSQHKRPEEATQ</sequence>
<dbReference type="Proteomes" id="UP000034071">
    <property type="component" value="Chromosome"/>
</dbReference>
<comment type="pathway">
    <text evidence="2 14">Amino-acid biosynthesis; L-valine biosynthesis; L-valine from pyruvate: step 1/4.</text>
</comment>
<reference evidence="19 20" key="1">
    <citation type="submission" date="2015-02" db="EMBL/GenBank/DDBJ databases">
        <title>Complete genome sequence of Kangiella geojedonensis strain YCS-5T.</title>
        <authorList>
            <person name="Kim K.M."/>
        </authorList>
    </citation>
    <scope>NUCLEOTIDE SEQUENCE [LARGE SCALE GENOMIC DNA]</scope>
    <source>
        <strain evidence="19 20">YCS-5</strain>
    </source>
</reference>
<dbReference type="CDD" id="cd07035">
    <property type="entry name" value="TPP_PYR_POX_like"/>
    <property type="match status" value="1"/>
</dbReference>
<keyword evidence="6" id="KW-0285">Flavoprotein</keyword>
<evidence type="ECO:0000256" key="1">
    <source>
        <dbReference type="ARBA" id="ARBA00004974"/>
    </source>
</evidence>
<dbReference type="Pfam" id="PF02775">
    <property type="entry name" value="TPP_enzyme_C"/>
    <property type="match status" value="1"/>
</dbReference>
<dbReference type="CDD" id="cd02015">
    <property type="entry name" value="TPP_AHAS"/>
    <property type="match status" value="1"/>
</dbReference>
<evidence type="ECO:0000256" key="15">
    <source>
        <dbReference type="SAM" id="MobiDB-lite"/>
    </source>
</evidence>
<evidence type="ECO:0000256" key="10">
    <source>
        <dbReference type="ARBA" id="ARBA00022842"/>
    </source>
</evidence>
<evidence type="ECO:0000256" key="9">
    <source>
        <dbReference type="ARBA" id="ARBA00022827"/>
    </source>
</evidence>
<dbReference type="InterPro" id="IPR011766">
    <property type="entry name" value="TPP_enzyme_TPP-bd"/>
</dbReference>
<dbReference type="GO" id="GO:0050660">
    <property type="term" value="F:flavin adenine dinucleotide binding"/>
    <property type="evidence" value="ECO:0007669"/>
    <property type="project" value="InterPro"/>
</dbReference>
<keyword evidence="20" id="KW-1185">Reference proteome</keyword>
<dbReference type="Pfam" id="PF02776">
    <property type="entry name" value="TPP_enzyme_N"/>
    <property type="match status" value="1"/>
</dbReference>
<feature type="compositionally biased region" description="Basic and acidic residues" evidence="15">
    <location>
        <begin position="574"/>
        <end position="584"/>
    </location>
</feature>
<dbReference type="KEGG" id="kge:TQ33_0234"/>
<dbReference type="InterPro" id="IPR039368">
    <property type="entry name" value="AHAS_TPP"/>
</dbReference>
<evidence type="ECO:0000256" key="8">
    <source>
        <dbReference type="ARBA" id="ARBA00022723"/>
    </source>
</evidence>
<evidence type="ECO:0000256" key="7">
    <source>
        <dbReference type="ARBA" id="ARBA00022679"/>
    </source>
</evidence>
<dbReference type="OrthoDB" id="9785953at2"/>
<dbReference type="GO" id="GO:0003984">
    <property type="term" value="F:acetolactate synthase activity"/>
    <property type="evidence" value="ECO:0007669"/>
    <property type="project" value="UniProtKB-EC"/>
</dbReference>
<evidence type="ECO:0000256" key="14">
    <source>
        <dbReference type="RuleBase" id="RU003591"/>
    </source>
</evidence>
<dbReference type="Gene3D" id="3.40.50.1220">
    <property type="entry name" value="TPP-binding domain"/>
    <property type="match status" value="1"/>
</dbReference>
<dbReference type="InterPro" id="IPR045229">
    <property type="entry name" value="TPP_enz"/>
</dbReference>
<keyword evidence="8 14" id="KW-0479">Metal-binding</keyword>
<dbReference type="UniPathway" id="UPA00047">
    <property type="reaction ID" value="UER00055"/>
</dbReference>
<dbReference type="InterPro" id="IPR000399">
    <property type="entry name" value="TPP-bd_CS"/>
</dbReference>
<dbReference type="FunFam" id="3.40.50.1220:FF:000008">
    <property type="entry name" value="Acetolactate synthase"/>
    <property type="match status" value="1"/>
</dbReference>
<evidence type="ECO:0000256" key="3">
    <source>
        <dbReference type="ARBA" id="ARBA00007812"/>
    </source>
</evidence>
<feature type="domain" description="Thiamine pyrophosphate enzyme N-terminal TPP-binding" evidence="18">
    <location>
        <begin position="1"/>
        <end position="116"/>
    </location>
</feature>
<comment type="catalytic activity">
    <reaction evidence="13 14">
        <text>2 pyruvate + H(+) = (2S)-2-acetolactate + CO2</text>
        <dbReference type="Rhea" id="RHEA:25249"/>
        <dbReference type="ChEBI" id="CHEBI:15361"/>
        <dbReference type="ChEBI" id="CHEBI:15378"/>
        <dbReference type="ChEBI" id="CHEBI:16526"/>
        <dbReference type="ChEBI" id="CHEBI:58476"/>
        <dbReference type="EC" id="2.2.1.6"/>
    </reaction>
</comment>
<keyword evidence="5 14" id="KW-0028">Amino-acid biosynthesis</keyword>
<keyword evidence="11 14" id="KW-0786">Thiamine pyrophosphate</keyword>
<accession>A0A0F6RB37</accession>
<dbReference type="SUPFAM" id="SSF52467">
    <property type="entry name" value="DHS-like NAD/FAD-binding domain"/>
    <property type="match status" value="1"/>
</dbReference>
<dbReference type="EC" id="2.2.1.6" evidence="4 14"/>
<dbReference type="NCBIfam" id="NF006524">
    <property type="entry name" value="PRK08978.1"/>
    <property type="match status" value="1"/>
</dbReference>
<evidence type="ECO:0000256" key="2">
    <source>
        <dbReference type="ARBA" id="ARBA00005025"/>
    </source>
</evidence>
<dbReference type="Gene3D" id="3.40.50.970">
    <property type="match status" value="2"/>
</dbReference>
<dbReference type="InterPro" id="IPR029035">
    <property type="entry name" value="DHS-like_NAD/FAD-binding_dom"/>
</dbReference>
<dbReference type="SUPFAM" id="SSF52518">
    <property type="entry name" value="Thiamin diphosphate-binding fold (THDP-binding)"/>
    <property type="match status" value="2"/>
</dbReference>
<dbReference type="STRING" id="914150.TQ33_0234"/>
<dbReference type="FunFam" id="3.40.50.970:FF:000016">
    <property type="entry name" value="Acetolactate synthase"/>
    <property type="match status" value="1"/>
</dbReference>
<dbReference type="RefSeq" id="WP_046562212.1">
    <property type="nucleotide sequence ID" value="NZ_CP010975.1"/>
</dbReference>
<dbReference type="HOGENOM" id="CLU_013748_1_2_6"/>
<feature type="domain" description="Thiamine pyrophosphate enzyme TPP-binding" evidence="17">
    <location>
        <begin position="390"/>
        <end position="538"/>
    </location>
</feature>
<evidence type="ECO:0000256" key="13">
    <source>
        <dbReference type="ARBA" id="ARBA00048670"/>
    </source>
</evidence>
<feature type="compositionally biased region" description="Polar residues" evidence="15">
    <location>
        <begin position="554"/>
        <end position="566"/>
    </location>
</feature>
<keyword evidence="10 14" id="KW-0460">Magnesium</keyword>
<evidence type="ECO:0000256" key="11">
    <source>
        <dbReference type="ARBA" id="ARBA00023052"/>
    </source>
</evidence>
<dbReference type="GO" id="GO:0005948">
    <property type="term" value="C:acetolactate synthase complex"/>
    <property type="evidence" value="ECO:0007669"/>
    <property type="project" value="TreeGrafter"/>
</dbReference>
<organism evidence="19 20">
    <name type="scientific">Kangiella geojedonensis</name>
    <dbReference type="NCBI Taxonomy" id="914150"/>
    <lineage>
        <taxon>Bacteria</taxon>
        <taxon>Pseudomonadati</taxon>
        <taxon>Pseudomonadota</taxon>
        <taxon>Gammaproteobacteria</taxon>
        <taxon>Kangiellales</taxon>
        <taxon>Kangiellaceae</taxon>
        <taxon>Kangiella</taxon>
    </lineage>
</organism>
<dbReference type="Pfam" id="PF00205">
    <property type="entry name" value="TPP_enzyme_M"/>
    <property type="match status" value="1"/>
</dbReference>
<evidence type="ECO:0000256" key="6">
    <source>
        <dbReference type="ARBA" id="ARBA00022630"/>
    </source>
</evidence>
<dbReference type="GO" id="GO:0009097">
    <property type="term" value="P:isoleucine biosynthetic process"/>
    <property type="evidence" value="ECO:0007669"/>
    <property type="project" value="UniProtKB-UniPathway"/>
</dbReference>
<gene>
    <name evidence="19" type="ORF">TQ33_0234</name>
</gene>
<dbReference type="PANTHER" id="PTHR18968">
    <property type="entry name" value="THIAMINE PYROPHOSPHATE ENZYMES"/>
    <property type="match status" value="1"/>
</dbReference>